<dbReference type="InterPro" id="IPR027094">
    <property type="entry name" value="Mitofusin_fam"/>
</dbReference>
<protein>
    <submittedName>
        <fullName evidence="7">Clamp-binding protein CrfC</fullName>
    </submittedName>
</protein>
<name>A0A0X8HD20_9GAMM</name>
<dbReference type="InterPro" id="IPR045063">
    <property type="entry name" value="Dynamin_N"/>
</dbReference>
<evidence type="ECO:0000259" key="6">
    <source>
        <dbReference type="Pfam" id="PF00350"/>
    </source>
</evidence>
<dbReference type="SUPFAM" id="SSF52540">
    <property type="entry name" value="P-loop containing nucleoside triphosphate hydrolases"/>
    <property type="match status" value="1"/>
</dbReference>
<evidence type="ECO:0000256" key="3">
    <source>
        <dbReference type="ARBA" id="ARBA00022801"/>
    </source>
</evidence>
<dbReference type="PANTHER" id="PTHR10465:SF0">
    <property type="entry name" value="SARCALUMENIN"/>
    <property type="match status" value="1"/>
</dbReference>
<proteinExistence type="predicted"/>
<evidence type="ECO:0000256" key="2">
    <source>
        <dbReference type="ARBA" id="ARBA00022741"/>
    </source>
</evidence>
<dbReference type="PATRIC" id="fig|507626.3.peg.1309"/>
<evidence type="ECO:0000256" key="5">
    <source>
        <dbReference type="ARBA" id="ARBA00023136"/>
    </source>
</evidence>
<keyword evidence="4" id="KW-0342">GTP-binding</keyword>
<dbReference type="Gene3D" id="3.40.50.300">
    <property type="entry name" value="P-loop containing nucleotide triphosphate hydrolases"/>
    <property type="match status" value="1"/>
</dbReference>
<dbReference type="GO" id="GO:0003924">
    <property type="term" value="F:GTPase activity"/>
    <property type="evidence" value="ECO:0007669"/>
    <property type="project" value="InterPro"/>
</dbReference>
<evidence type="ECO:0000256" key="4">
    <source>
        <dbReference type="ARBA" id="ARBA00023134"/>
    </source>
</evidence>
<dbReference type="GO" id="GO:0016020">
    <property type="term" value="C:membrane"/>
    <property type="evidence" value="ECO:0007669"/>
    <property type="project" value="UniProtKB-SubCell"/>
</dbReference>
<keyword evidence="3" id="KW-0378">Hydrolase</keyword>
<reference evidence="7 8" key="2">
    <citation type="submission" date="2016-02" db="EMBL/GenBank/DDBJ databases">
        <authorList>
            <person name="Wen L."/>
            <person name="He K."/>
            <person name="Yang H."/>
        </authorList>
    </citation>
    <scope>NUCLEOTIDE SEQUENCE [LARGE SCALE GENOMIC DNA]</scope>
    <source>
        <strain evidence="7 8">AGD 8-3</strain>
    </source>
</reference>
<dbReference type="OrthoDB" id="6565187at2"/>
<dbReference type="Proteomes" id="UP000063387">
    <property type="component" value="Chromosome"/>
</dbReference>
<dbReference type="STRING" id="507626.LOKO_01324"/>
<keyword evidence="5" id="KW-0472">Membrane</keyword>
<dbReference type="AlphaFoldDB" id="A0A0X8HD20"/>
<keyword evidence="8" id="KW-1185">Reference proteome</keyword>
<evidence type="ECO:0000256" key="1">
    <source>
        <dbReference type="ARBA" id="ARBA00004370"/>
    </source>
</evidence>
<dbReference type="KEGG" id="hco:LOKO_01324"/>
<dbReference type="Pfam" id="PF00350">
    <property type="entry name" value="Dynamin_N"/>
    <property type="match status" value="1"/>
</dbReference>
<comment type="subcellular location">
    <subcellularLocation>
        <location evidence="1">Membrane</location>
    </subcellularLocation>
</comment>
<sequence>MILSALQDEISTLIHKQMKMLAELKDQKAIWTEDRNGLALNPSLIDQQLEALVSDGVKVKSLESTIAVIGTMKAGKSTTINALIGEEVLPNRVTAMTTLPTLIRHKPGQKEPELTLHNESVFQDLVNEVNSVIKSSNEKGVDLTKVQEAVNTISDSGSKIKKSYVGKDEIHKALFLINDTFRLAGHEKNGIDLSDYLKHFTDIGSLPTVEIEFKCLANKPEGRHRGSLALLDTPGPNEAGQSAVLKQILSEQIAKNASMVLLVMNYTQLNTEQDSDIRSQVKGIKEVIKDRSFVVVNRFDEKKYGDLDEGQTKKIACELLNDSIDEENFITESEVFPVSSHYAFMVDKVKQQIAGGVDVRGFLGEASNRDFLQAAFGMIDEEEIDELNLDRIEKRADKLFKKSRYDGFVGDMLEKAYIKAGENSLQVSLARLSDNARKLDHFSTVVRGGLSQELEELKSSIERTKKLSEDVEVVYNKVATVKDKGVKEYRKKADFLLNENVDNIKKAIKEEFTNKERDLKSDLEGELNVKLDSKKSLSREKYAHKRAGRREAMVLESDINILHNMIDKHTNNDGKELDFGKDKGKAVEFDKKAQEIMSSMFSTMVSKLQVELNTLEEKTKAQIQGELFGRVESLFKAYEEEMQEKGFDFDVSFLENFSLDILNQSKIEPGSHQAIQQYDEMVTRIIKKNVRREGWVHGVLKVLSFGLRDDFEETIVDIQEGEKRYKIALSGYISQAEKMADQFYKNIDQNLNEQFEAKLIPAVDEIFGEIIVSIKSIEGALDRSKKLQSNDVAVVSDIKSFMDDAKKLNYSLLQRIKTARNGLDSLVSVD</sequence>
<organism evidence="7 8">
    <name type="scientific">Halomonas chromatireducens</name>
    <dbReference type="NCBI Taxonomy" id="507626"/>
    <lineage>
        <taxon>Bacteria</taxon>
        <taxon>Pseudomonadati</taxon>
        <taxon>Pseudomonadota</taxon>
        <taxon>Gammaproteobacteria</taxon>
        <taxon>Oceanospirillales</taxon>
        <taxon>Halomonadaceae</taxon>
        <taxon>Halomonas</taxon>
    </lineage>
</organism>
<feature type="domain" description="Dynamin N-terminal" evidence="6">
    <location>
        <begin position="66"/>
        <end position="297"/>
    </location>
</feature>
<dbReference type="PANTHER" id="PTHR10465">
    <property type="entry name" value="TRANSMEMBRANE GTPASE FZO1"/>
    <property type="match status" value="1"/>
</dbReference>
<dbReference type="GO" id="GO:0005525">
    <property type="term" value="F:GTP binding"/>
    <property type="evidence" value="ECO:0007669"/>
    <property type="project" value="UniProtKB-KW"/>
</dbReference>
<keyword evidence="2" id="KW-0547">Nucleotide-binding</keyword>
<dbReference type="RefSeq" id="WP_066446599.1">
    <property type="nucleotide sequence ID" value="NZ_CP014226.1"/>
</dbReference>
<accession>A0A0X8HD20</accession>
<gene>
    <name evidence="7" type="primary">crfC</name>
    <name evidence="7" type="ORF">LOKO_01324</name>
</gene>
<evidence type="ECO:0000313" key="8">
    <source>
        <dbReference type="Proteomes" id="UP000063387"/>
    </source>
</evidence>
<dbReference type="InterPro" id="IPR027417">
    <property type="entry name" value="P-loop_NTPase"/>
</dbReference>
<reference evidence="7 8" key="1">
    <citation type="journal article" date="2016" name="Genome Announc.">
        <title>Draft Genome Sequence of 'Halomonas chromatireducens' Strain AGD 8-3, a Haloalkaliphilic Chromate- and Selenite-Reducing Gammaproteobacterium.</title>
        <authorList>
            <person name="Sharko F.S."/>
            <person name="Shapovalova A.A."/>
            <person name="Tsygankova S.V."/>
            <person name="Komova A.V."/>
            <person name="Boulygina E.S."/>
            <person name="Teslyuk A.B."/>
            <person name="Gotovtsev P.M."/>
            <person name="Namsaraev Z.B."/>
            <person name="Khijniak T.V."/>
            <person name="Nedoluzhko A.V."/>
            <person name="Vasilov R.G."/>
        </authorList>
    </citation>
    <scope>NUCLEOTIDE SEQUENCE [LARGE SCALE GENOMIC DNA]</scope>
    <source>
        <strain evidence="7 8">AGD 8-3</strain>
    </source>
</reference>
<evidence type="ECO:0000313" key="7">
    <source>
        <dbReference type="EMBL" id="AMD00392.1"/>
    </source>
</evidence>
<dbReference type="EMBL" id="CP014226">
    <property type="protein sequence ID" value="AMD00392.1"/>
    <property type="molecule type" value="Genomic_DNA"/>
</dbReference>